<feature type="chain" id="PRO_5004194602" evidence="1">
    <location>
        <begin position="22"/>
        <end position="110"/>
    </location>
</feature>
<dbReference type="Proteomes" id="UP000004263">
    <property type="component" value="Unassembled WGS sequence"/>
</dbReference>
<dbReference type="AlphaFoldDB" id="Q1N6R1"/>
<proteinExistence type="predicted"/>
<protein>
    <submittedName>
        <fullName evidence="2">Uncharacterized protein</fullName>
    </submittedName>
</protein>
<dbReference type="RefSeq" id="WP_007016952.1">
    <property type="nucleotide sequence ID" value="NZ_CH724113.1"/>
</dbReference>
<dbReference type="OrthoDB" id="6660172at2"/>
<organism evidence="2 3">
    <name type="scientific">Bermanella marisrubri</name>
    <dbReference type="NCBI Taxonomy" id="207949"/>
    <lineage>
        <taxon>Bacteria</taxon>
        <taxon>Pseudomonadati</taxon>
        <taxon>Pseudomonadota</taxon>
        <taxon>Gammaproteobacteria</taxon>
        <taxon>Oceanospirillales</taxon>
        <taxon>Oceanospirillaceae</taxon>
        <taxon>Bermanella</taxon>
    </lineage>
</organism>
<evidence type="ECO:0000313" key="2">
    <source>
        <dbReference type="EMBL" id="EAT13531.1"/>
    </source>
</evidence>
<feature type="signal peptide" evidence="1">
    <location>
        <begin position="1"/>
        <end position="21"/>
    </location>
</feature>
<keyword evidence="3" id="KW-1185">Reference proteome</keyword>
<reference evidence="2 3" key="1">
    <citation type="submission" date="2006-03" db="EMBL/GenBank/DDBJ databases">
        <authorList>
            <person name="Pinhassi J."/>
            <person name="Pedros-Alio C."/>
            <person name="Ferriera S."/>
            <person name="Johnson J."/>
            <person name="Kravitz S."/>
            <person name="Halpern A."/>
            <person name="Remington K."/>
            <person name="Beeson K."/>
            <person name="Tran B."/>
            <person name="Rogers Y.-H."/>
            <person name="Friedman R."/>
            <person name="Venter J.C."/>
        </authorList>
    </citation>
    <scope>NUCLEOTIDE SEQUENCE [LARGE SCALE GENOMIC DNA]</scope>
    <source>
        <strain evidence="2 3">RED65</strain>
    </source>
</reference>
<comment type="caution">
    <text evidence="2">The sequence shown here is derived from an EMBL/GenBank/DDBJ whole genome shotgun (WGS) entry which is preliminary data.</text>
</comment>
<name>Q1N6R1_9GAMM</name>
<keyword evidence="1" id="KW-0732">Signal</keyword>
<dbReference type="EMBL" id="AAQH01000001">
    <property type="protein sequence ID" value="EAT13531.1"/>
    <property type="molecule type" value="Genomic_DNA"/>
</dbReference>
<evidence type="ECO:0000313" key="3">
    <source>
        <dbReference type="Proteomes" id="UP000004263"/>
    </source>
</evidence>
<dbReference type="HOGENOM" id="CLU_2166018_0_0_6"/>
<sequence length="110" mass="12534">MKRSLQVLALIAAFISTSVFSGDLVLVEENHAKIEKDGVIYIFDSYIVMFQQPYYILVQREDKKPINLEQVEPLAVEYILPRGCTGPLQRRPDLDQHNENNSKLLIGIAC</sequence>
<accession>Q1N6R1</accession>
<gene>
    <name evidence="2" type="ORF">RED65_09074</name>
</gene>
<dbReference type="STRING" id="207949.RED65_09074"/>
<evidence type="ECO:0000256" key="1">
    <source>
        <dbReference type="SAM" id="SignalP"/>
    </source>
</evidence>